<feature type="compositionally biased region" description="Polar residues" evidence="16">
    <location>
        <begin position="563"/>
        <end position="574"/>
    </location>
</feature>
<dbReference type="InterPro" id="IPR001460">
    <property type="entry name" value="PCN-bd_Tpept"/>
</dbReference>
<dbReference type="InterPro" id="IPR023346">
    <property type="entry name" value="Lysozyme-like_dom_sf"/>
</dbReference>
<keyword evidence="6 17" id="KW-0812">Transmembrane</keyword>
<keyword evidence="12" id="KW-0511">Multifunctional enzyme</keyword>
<dbReference type="InterPro" id="IPR001264">
    <property type="entry name" value="Glyco_trans_51"/>
</dbReference>
<evidence type="ECO:0000256" key="12">
    <source>
        <dbReference type="ARBA" id="ARBA00023268"/>
    </source>
</evidence>
<comment type="catalytic activity">
    <reaction evidence="15">
        <text>[GlcNAc-(1-&gt;4)-Mur2Ac(oyl-L-Ala-gamma-D-Glu-L-Lys-D-Ala-D-Ala)](n)-di-trans,octa-cis-undecaprenyl diphosphate + beta-D-GlcNAc-(1-&gt;4)-Mur2Ac(oyl-L-Ala-gamma-D-Glu-L-Lys-D-Ala-D-Ala)-di-trans,octa-cis-undecaprenyl diphosphate = [GlcNAc-(1-&gt;4)-Mur2Ac(oyl-L-Ala-gamma-D-Glu-L-Lys-D-Ala-D-Ala)](n+1)-di-trans,octa-cis-undecaprenyl diphosphate + di-trans,octa-cis-undecaprenyl diphosphate + H(+)</text>
        <dbReference type="Rhea" id="RHEA:23708"/>
        <dbReference type="Rhea" id="RHEA-COMP:9602"/>
        <dbReference type="Rhea" id="RHEA-COMP:9603"/>
        <dbReference type="ChEBI" id="CHEBI:15378"/>
        <dbReference type="ChEBI" id="CHEBI:58405"/>
        <dbReference type="ChEBI" id="CHEBI:60033"/>
        <dbReference type="ChEBI" id="CHEBI:78435"/>
        <dbReference type="EC" id="2.4.99.28"/>
    </reaction>
</comment>
<evidence type="ECO:0000259" key="18">
    <source>
        <dbReference type="Pfam" id="PF00905"/>
    </source>
</evidence>
<evidence type="ECO:0000259" key="19">
    <source>
        <dbReference type="Pfam" id="PF00912"/>
    </source>
</evidence>
<dbReference type="Gene3D" id="1.10.3810.10">
    <property type="entry name" value="Biosynthetic peptidoglycan transglycosylase-like"/>
    <property type="match status" value="1"/>
</dbReference>
<evidence type="ECO:0000256" key="6">
    <source>
        <dbReference type="ARBA" id="ARBA00022692"/>
    </source>
</evidence>
<name>A0ABP9ZJ66_9LACO</name>
<dbReference type="Gene3D" id="6.20.370.110">
    <property type="match status" value="1"/>
</dbReference>
<dbReference type="Pfam" id="PF00905">
    <property type="entry name" value="Transpeptidase"/>
    <property type="match status" value="1"/>
</dbReference>
<evidence type="ECO:0000256" key="17">
    <source>
        <dbReference type="SAM" id="Phobius"/>
    </source>
</evidence>
<keyword evidence="2" id="KW-0121">Carboxypeptidase</keyword>
<keyword evidence="7" id="KW-0378">Hydrolase</keyword>
<dbReference type="InterPro" id="IPR050396">
    <property type="entry name" value="Glycosyltr_51/Transpeptidase"/>
</dbReference>
<dbReference type="SUPFAM" id="SSF56601">
    <property type="entry name" value="beta-lactamase/transpeptidase-like"/>
    <property type="match status" value="1"/>
</dbReference>
<evidence type="ECO:0000256" key="14">
    <source>
        <dbReference type="ARBA" id="ARBA00034000"/>
    </source>
</evidence>
<comment type="catalytic activity">
    <reaction evidence="14">
        <text>Preferential cleavage: (Ac)2-L-Lys-D-Ala-|-D-Ala. Also transpeptidation of peptidyl-alanyl moieties that are N-acyl substituents of D-alanine.</text>
        <dbReference type="EC" id="3.4.16.4"/>
    </reaction>
</comment>
<keyword evidence="9" id="KW-0573">Peptidoglycan synthesis</keyword>
<keyword evidence="10 17" id="KW-1133">Transmembrane helix</keyword>
<dbReference type="PANTHER" id="PTHR32282:SF32">
    <property type="entry name" value="PENICILLIN-BINDING PROTEIN 2A"/>
    <property type="match status" value="1"/>
</dbReference>
<evidence type="ECO:0000313" key="21">
    <source>
        <dbReference type="Proteomes" id="UP001438112"/>
    </source>
</evidence>
<evidence type="ECO:0000256" key="4">
    <source>
        <dbReference type="ARBA" id="ARBA00022676"/>
    </source>
</evidence>
<dbReference type="NCBIfam" id="TIGR02074">
    <property type="entry name" value="PBP_1a_fam"/>
    <property type="match status" value="1"/>
</dbReference>
<evidence type="ECO:0000256" key="10">
    <source>
        <dbReference type="ARBA" id="ARBA00022989"/>
    </source>
</evidence>
<evidence type="ECO:0000256" key="7">
    <source>
        <dbReference type="ARBA" id="ARBA00022801"/>
    </source>
</evidence>
<accession>A0ABP9ZJ66</accession>
<keyword evidence="5" id="KW-0808">Transferase</keyword>
<reference evidence="20 21" key="1">
    <citation type="submission" date="2024-03" db="EMBL/GenBank/DDBJ databases">
        <title>Inconsistent identification of Apilactobacillus kunkeei-related strains obtained by well-developed overall genome related indices.</title>
        <authorList>
            <person name="Maeno S."/>
            <person name="Endo A."/>
        </authorList>
    </citation>
    <scope>NUCLEOTIDE SEQUENCE [LARGE SCALE GENOMIC DNA]</scope>
    <source>
        <strain evidence="20 21">20H-10</strain>
    </source>
</reference>
<dbReference type="PANTHER" id="PTHR32282">
    <property type="entry name" value="BINDING PROTEIN TRANSPEPTIDASE, PUTATIVE-RELATED"/>
    <property type="match status" value="1"/>
</dbReference>
<feature type="domain" description="Penicillin-binding protein transpeptidase" evidence="18">
    <location>
        <begin position="343"/>
        <end position="588"/>
    </location>
</feature>
<dbReference type="SUPFAM" id="SSF53955">
    <property type="entry name" value="Lysozyme-like"/>
    <property type="match status" value="1"/>
</dbReference>
<evidence type="ECO:0000256" key="16">
    <source>
        <dbReference type="SAM" id="MobiDB-lite"/>
    </source>
</evidence>
<evidence type="ECO:0000256" key="15">
    <source>
        <dbReference type="ARBA" id="ARBA00049902"/>
    </source>
</evidence>
<feature type="domain" description="Glycosyl transferase family 51" evidence="19">
    <location>
        <begin position="69"/>
        <end position="244"/>
    </location>
</feature>
<feature type="region of interest" description="Disordered" evidence="16">
    <location>
        <begin position="555"/>
        <end position="574"/>
    </location>
</feature>
<dbReference type="InterPro" id="IPR012338">
    <property type="entry name" value="Beta-lactam/transpept-like"/>
</dbReference>
<evidence type="ECO:0000313" key="20">
    <source>
        <dbReference type="EMBL" id="GAA6114823.1"/>
    </source>
</evidence>
<dbReference type="Gene3D" id="3.40.710.10">
    <property type="entry name" value="DD-peptidase/beta-lactamase superfamily"/>
    <property type="match status" value="1"/>
</dbReference>
<keyword evidence="3" id="KW-0645">Protease</keyword>
<feature type="transmembrane region" description="Helical" evidence="17">
    <location>
        <begin position="21"/>
        <end position="42"/>
    </location>
</feature>
<keyword evidence="11 17" id="KW-0472">Membrane</keyword>
<keyword evidence="13" id="KW-0961">Cell wall biogenesis/degradation</keyword>
<proteinExistence type="predicted"/>
<dbReference type="InterPro" id="IPR036950">
    <property type="entry name" value="PBP_transglycosylase"/>
</dbReference>
<evidence type="ECO:0000256" key="11">
    <source>
        <dbReference type="ARBA" id="ARBA00023136"/>
    </source>
</evidence>
<comment type="caution">
    <text evidence="20">The sequence shown here is derived from an EMBL/GenBank/DDBJ whole genome shotgun (WGS) entry which is preliminary data.</text>
</comment>
<evidence type="ECO:0000256" key="5">
    <source>
        <dbReference type="ARBA" id="ARBA00022679"/>
    </source>
</evidence>
<evidence type="ECO:0000256" key="1">
    <source>
        <dbReference type="ARBA" id="ARBA00022475"/>
    </source>
</evidence>
<evidence type="ECO:0000256" key="13">
    <source>
        <dbReference type="ARBA" id="ARBA00023316"/>
    </source>
</evidence>
<keyword evidence="8" id="KW-0133">Cell shape</keyword>
<dbReference type="Proteomes" id="UP001438112">
    <property type="component" value="Unassembled WGS sequence"/>
</dbReference>
<gene>
    <name evidence="20" type="ORF">AP20H10_11860</name>
</gene>
<sequence>MKIDRNKSALKLLWHRYQLTRWIIVAVLTLIFVISAYCTFIAKTTHVQNLQSSLEQSTVIYDSKNQKAGKIYSQKGTYVGYKDISTNIPNAILSTEDRNFYNEHGFSVKGFGRAILLMIKNKILHREYISGGGSTLTQQLVKNAYLTQQQTFSRKLKELFLSIQVENVYTKQQILTMYMNNSYFGNGVYGVEDASRRYFGMNAKDLPVQDAAVIAGMLTNPSAYNPVDHPKLALKRRNVVLQLMVENNKLSQSEANRLKKTPIVVKNTYQYKDGYKYPYYFDAVIDEAINKYGLSESDIMNRGYKIYTTLNQSQQNSLQDDFKNDSMFPSNAADGTKVQAASIALDPTTGGVTAVVGGRGQHVFRGYNRATQIKRQPGSTIKPLAVYVPALENGYSYNDILQNKKISYGSNKYTPQNYNNVYTGTVPMYTALAQSMNAPAVWLLHKIGVDKGYQSVKSFGLPVQKKDKNLALALGGLSSGVSPQQMAGAYTAFANEGNMTTPHYIRKIVDSSGKVIVDNDTTTSKNVMSKKVADEMTSMMLGVFDNGTGVSAKPSGYQVAGKTGSTEADNTGDSDATRDKWIIGYTPKVVVATWEGFDNTNAGHHLENLSGTGVGPLFKAEMQQILPTTGNNSFSVKDASYLDSHQGQGSSSSSSSDFWNDVKNGANEVSKDLGKGIDNLKKNANNWWNQAKKYVGK</sequence>
<protein>
    <submittedName>
        <fullName evidence="20">PBP1A family penicillin-binding protein</fullName>
    </submittedName>
</protein>
<evidence type="ECO:0000256" key="2">
    <source>
        <dbReference type="ARBA" id="ARBA00022645"/>
    </source>
</evidence>
<evidence type="ECO:0000256" key="3">
    <source>
        <dbReference type="ARBA" id="ARBA00022670"/>
    </source>
</evidence>
<keyword evidence="4" id="KW-0328">Glycosyltransferase</keyword>
<keyword evidence="21" id="KW-1185">Reference proteome</keyword>
<dbReference type="RefSeq" id="WP_353318428.1">
    <property type="nucleotide sequence ID" value="NZ_BAABVV010000037.1"/>
</dbReference>
<keyword evidence="1" id="KW-1003">Cell membrane</keyword>
<evidence type="ECO:0000256" key="8">
    <source>
        <dbReference type="ARBA" id="ARBA00022960"/>
    </source>
</evidence>
<dbReference type="EMBL" id="BAABVV010000037">
    <property type="protein sequence ID" value="GAA6114823.1"/>
    <property type="molecule type" value="Genomic_DNA"/>
</dbReference>
<evidence type="ECO:0000256" key="9">
    <source>
        <dbReference type="ARBA" id="ARBA00022984"/>
    </source>
</evidence>
<dbReference type="Pfam" id="PF00912">
    <property type="entry name" value="Transgly"/>
    <property type="match status" value="1"/>
</dbReference>
<organism evidence="20 21">
    <name type="scientific">Apilactobacillus apinorum</name>
    <dbReference type="NCBI Taxonomy" id="1218495"/>
    <lineage>
        <taxon>Bacteria</taxon>
        <taxon>Bacillati</taxon>
        <taxon>Bacillota</taxon>
        <taxon>Bacilli</taxon>
        <taxon>Lactobacillales</taxon>
        <taxon>Lactobacillaceae</taxon>
        <taxon>Apilactobacillus</taxon>
    </lineage>
</organism>